<sequence>MIGILIVLIFSSSIAYSQNIAPLLPFRKLALPLGTVGPEASAFHLIGNGPYTSVGDGRVLKYQGPRIGFTDFATTSPLRTKEVCDGTNDPNLLVTCGRPLGLGFYYKTGDLYIADINYGLLVVGQNGGLATQLVTGIGGVDINLILQSGDTRGRLFKYDIRRNEVTLLLNGLAGPAGVAVSTDGSYVLVTELIANRILKFWLKGVKANSVEIFANLNGYPDNIKRTILGDCWVAVNIVNRQSTTPAKFAFGQRINVLGSVIVSLNLTNQFPNSISEVQEHFGRLYIGSLQENFVGVYVV</sequence>
<keyword evidence="5" id="KW-0732">Signal</keyword>
<dbReference type="Proteomes" id="UP000823775">
    <property type="component" value="Unassembled WGS sequence"/>
</dbReference>
<evidence type="ECO:0000256" key="3">
    <source>
        <dbReference type="ARBA" id="ARBA00022554"/>
    </source>
</evidence>
<comment type="subcellular location">
    <subcellularLocation>
        <location evidence="1">Vacuole</location>
    </subcellularLocation>
</comment>
<evidence type="ECO:0000256" key="5">
    <source>
        <dbReference type="SAM" id="SignalP"/>
    </source>
</evidence>
<reference evidence="7 8" key="1">
    <citation type="journal article" date="2021" name="BMC Genomics">
        <title>Datura genome reveals duplications of psychoactive alkaloid biosynthetic genes and high mutation rate following tissue culture.</title>
        <authorList>
            <person name="Rajewski A."/>
            <person name="Carter-House D."/>
            <person name="Stajich J."/>
            <person name="Litt A."/>
        </authorList>
    </citation>
    <scope>NUCLEOTIDE SEQUENCE [LARGE SCALE GENOMIC DNA]</scope>
    <source>
        <strain evidence="7">AR-01</strain>
    </source>
</reference>
<keyword evidence="8" id="KW-1185">Reference proteome</keyword>
<comment type="similarity">
    <text evidence="2">Belongs to the strictosidine synthase family.</text>
</comment>
<dbReference type="PANTHER" id="PTHR10426:SF136">
    <property type="entry name" value="PROTEIN STRICTOSIDINE SYNTHASE-LIKE 9-LIKE"/>
    <property type="match status" value="1"/>
</dbReference>
<proteinExistence type="inferred from homology"/>
<evidence type="ECO:0000256" key="2">
    <source>
        <dbReference type="ARBA" id="ARBA00009191"/>
    </source>
</evidence>
<dbReference type="Pfam" id="PF03088">
    <property type="entry name" value="Str_synth"/>
    <property type="match status" value="1"/>
</dbReference>
<comment type="caution">
    <text evidence="7">The sequence shown here is derived from an EMBL/GenBank/DDBJ whole genome shotgun (WGS) entry which is preliminary data.</text>
</comment>
<dbReference type="SUPFAM" id="SSF63829">
    <property type="entry name" value="Calcium-dependent phosphotriesterase"/>
    <property type="match status" value="1"/>
</dbReference>
<feature type="domain" description="Strictosidine synthase conserved region" evidence="6">
    <location>
        <begin position="146"/>
        <end position="204"/>
    </location>
</feature>
<evidence type="ECO:0000256" key="1">
    <source>
        <dbReference type="ARBA" id="ARBA00004116"/>
    </source>
</evidence>
<dbReference type="Gene3D" id="2.120.10.30">
    <property type="entry name" value="TolB, C-terminal domain"/>
    <property type="match status" value="2"/>
</dbReference>
<evidence type="ECO:0000256" key="4">
    <source>
        <dbReference type="ARBA" id="ARBA00023180"/>
    </source>
</evidence>
<keyword evidence="3" id="KW-0926">Vacuole</keyword>
<name>A0ABS8WGS3_DATST</name>
<dbReference type="InterPro" id="IPR011042">
    <property type="entry name" value="6-blade_b-propeller_TolB-like"/>
</dbReference>
<evidence type="ECO:0000313" key="8">
    <source>
        <dbReference type="Proteomes" id="UP000823775"/>
    </source>
</evidence>
<feature type="chain" id="PRO_5045921276" description="Strictosidine synthase conserved region domain-containing protein" evidence="5">
    <location>
        <begin position="18"/>
        <end position="299"/>
    </location>
</feature>
<accession>A0ABS8WGS3</accession>
<evidence type="ECO:0000313" key="7">
    <source>
        <dbReference type="EMBL" id="MCE3049242.1"/>
    </source>
</evidence>
<dbReference type="EMBL" id="JACEIK010006775">
    <property type="protein sequence ID" value="MCE3049242.1"/>
    <property type="molecule type" value="Genomic_DNA"/>
</dbReference>
<organism evidence="7 8">
    <name type="scientific">Datura stramonium</name>
    <name type="common">Jimsonweed</name>
    <name type="synonym">Common thornapple</name>
    <dbReference type="NCBI Taxonomy" id="4076"/>
    <lineage>
        <taxon>Eukaryota</taxon>
        <taxon>Viridiplantae</taxon>
        <taxon>Streptophyta</taxon>
        <taxon>Embryophyta</taxon>
        <taxon>Tracheophyta</taxon>
        <taxon>Spermatophyta</taxon>
        <taxon>Magnoliopsida</taxon>
        <taxon>eudicotyledons</taxon>
        <taxon>Gunneridae</taxon>
        <taxon>Pentapetalae</taxon>
        <taxon>asterids</taxon>
        <taxon>lamiids</taxon>
        <taxon>Solanales</taxon>
        <taxon>Solanaceae</taxon>
        <taxon>Solanoideae</taxon>
        <taxon>Datureae</taxon>
        <taxon>Datura</taxon>
    </lineage>
</organism>
<feature type="signal peptide" evidence="5">
    <location>
        <begin position="1"/>
        <end position="17"/>
    </location>
</feature>
<protein>
    <recommendedName>
        <fullName evidence="6">Strictosidine synthase conserved region domain-containing protein</fullName>
    </recommendedName>
</protein>
<dbReference type="PANTHER" id="PTHR10426">
    <property type="entry name" value="STRICTOSIDINE SYNTHASE-RELATED"/>
    <property type="match status" value="1"/>
</dbReference>
<evidence type="ECO:0000259" key="6">
    <source>
        <dbReference type="Pfam" id="PF03088"/>
    </source>
</evidence>
<keyword evidence="4" id="KW-0325">Glycoprotein</keyword>
<dbReference type="InterPro" id="IPR018119">
    <property type="entry name" value="Strictosidine_synth_cons-reg"/>
</dbReference>
<gene>
    <name evidence="7" type="ORF">HAX54_044452</name>
</gene>